<protein>
    <submittedName>
        <fullName evidence="2">Uncharacterized protein</fullName>
    </submittedName>
</protein>
<reference evidence="2 3" key="1">
    <citation type="submission" date="2017-10" db="EMBL/GenBank/DDBJ databases">
        <title>Comparative genomics in systemic dimorphic fungi from Ajellomycetaceae.</title>
        <authorList>
            <person name="Munoz J.F."/>
            <person name="Mcewen J.G."/>
            <person name="Clay O.K."/>
            <person name="Cuomo C.A."/>
        </authorList>
    </citation>
    <scope>NUCLEOTIDE SEQUENCE [LARGE SCALE GENOMIC DNA]</scope>
    <source>
        <strain evidence="2 3">UAMH130</strain>
    </source>
</reference>
<accession>A0A2B7X0F3</accession>
<proteinExistence type="predicted"/>
<organism evidence="2 3">
    <name type="scientific">Blastomyces parvus</name>
    <dbReference type="NCBI Taxonomy" id="2060905"/>
    <lineage>
        <taxon>Eukaryota</taxon>
        <taxon>Fungi</taxon>
        <taxon>Dikarya</taxon>
        <taxon>Ascomycota</taxon>
        <taxon>Pezizomycotina</taxon>
        <taxon>Eurotiomycetes</taxon>
        <taxon>Eurotiomycetidae</taxon>
        <taxon>Onygenales</taxon>
        <taxon>Ajellomycetaceae</taxon>
        <taxon>Blastomyces</taxon>
    </lineage>
</organism>
<gene>
    <name evidence="2" type="ORF">GX51_04667</name>
</gene>
<dbReference type="AlphaFoldDB" id="A0A2B7X0F3"/>
<feature type="region of interest" description="Disordered" evidence="1">
    <location>
        <begin position="1"/>
        <end position="84"/>
    </location>
</feature>
<sequence>MHPPNANPQSHASSRLVSKNSSGPTEPNPALVMNAAQPHASPLSSLDRATAPQAGNPLHPHPQPVVRSGGGDDDGDDDDDDDDVLSVEEVLGWMGWRGVKPD</sequence>
<dbReference type="EMBL" id="PDNC01000060">
    <property type="protein sequence ID" value="PGH02359.1"/>
    <property type="molecule type" value="Genomic_DNA"/>
</dbReference>
<evidence type="ECO:0000313" key="3">
    <source>
        <dbReference type="Proteomes" id="UP000224080"/>
    </source>
</evidence>
<evidence type="ECO:0000256" key="1">
    <source>
        <dbReference type="SAM" id="MobiDB-lite"/>
    </source>
</evidence>
<evidence type="ECO:0000313" key="2">
    <source>
        <dbReference type="EMBL" id="PGH02359.1"/>
    </source>
</evidence>
<feature type="compositionally biased region" description="Polar residues" evidence="1">
    <location>
        <begin position="7"/>
        <end position="25"/>
    </location>
</feature>
<keyword evidence="3" id="KW-1185">Reference proteome</keyword>
<feature type="compositionally biased region" description="Acidic residues" evidence="1">
    <location>
        <begin position="71"/>
        <end position="84"/>
    </location>
</feature>
<dbReference type="InterPro" id="IPR018247">
    <property type="entry name" value="EF_Hand_1_Ca_BS"/>
</dbReference>
<comment type="caution">
    <text evidence="2">The sequence shown here is derived from an EMBL/GenBank/DDBJ whole genome shotgun (WGS) entry which is preliminary data.</text>
</comment>
<name>A0A2B7X0F3_9EURO</name>
<dbReference type="Proteomes" id="UP000224080">
    <property type="component" value="Unassembled WGS sequence"/>
</dbReference>
<dbReference type="PROSITE" id="PS00018">
    <property type="entry name" value="EF_HAND_1"/>
    <property type="match status" value="1"/>
</dbReference>